<evidence type="ECO:0000313" key="5">
    <source>
        <dbReference type="EMBL" id="KAH7435092.1"/>
    </source>
</evidence>
<feature type="region of interest" description="Disordered" evidence="3">
    <location>
        <begin position="1"/>
        <end position="47"/>
    </location>
</feature>
<dbReference type="SMART" id="SM00360">
    <property type="entry name" value="RRM"/>
    <property type="match status" value="2"/>
</dbReference>
<dbReference type="OrthoDB" id="1875751at2759"/>
<dbReference type="InterPro" id="IPR000504">
    <property type="entry name" value="RRM_dom"/>
</dbReference>
<proteinExistence type="predicted"/>
<dbReference type="Pfam" id="PF00076">
    <property type="entry name" value="RRM_1"/>
    <property type="match status" value="2"/>
</dbReference>
<dbReference type="InterPro" id="IPR035979">
    <property type="entry name" value="RBD_domain_sf"/>
</dbReference>
<dbReference type="PANTHER" id="PTHR48024">
    <property type="entry name" value="GEO13361P1-RELATED"/>
    <property type="match status" value="1"/>
</dbReference>
<organism evidence="5 6">
    <name type="scientific">Ceratopteris richardii</name>
    <name type="common">Triangle waterfern</name>
    <dbReference type="NCBI Taxonomy" id="49495"/>
    <lineage>
        <taxon>Eukaryota</taxon>
        <taxon>Viridiplantae</taxon>
        <taxon>Streptophyta</taxon>
        <taxon>Embryophyta</taxon>
        <taxon>Tracheophyta</taxon>
        <taxon>Polypodiopsida</taxon>
        <taxon>Polypodiidae</taxon>
        <taxon>Polypodiales</taxon>
        <taxon>Pteridineae</taxon>
        <taxon>Pteridaceae</taxon>
        <taxon>Parkerioideae</taxon>
        <taxon>Ceratopteris</taxon>
    </lineage>
</organism>
<accession>A0A8T2UHY8</accession>
<reference evidence="5" key="1">
    <citation type="submission" date="2021-08" db="EMBL/GenBank/DDBJ databases">
        <title>WGS assembly of Ceratopteris richardii.</title>
        <authorList>
            <person name="Marchant D.B."/>
            <person name="Chen G."/>
            <person name="Jenkins J."/>
            <person name="Shu S."/>
            <person name="Leebens-Mack J."/>
            <person name="Grimwood J."/>
            <person name="Schmutz J."/>
            <person name="Soltis P."/>
            <person name="Soltis D."/>
            <person name="Chen Z.-H."/>
        </authorList>
    </citation>
    <scope>NUCLEOTIDE SEQUENCE</scope>
    <source>
        <strain evidence="5">Whitten #5841</strain>
        <tissue evidence="5">Leaf</tissue>
    </source>
</reference>
<dbReference type="GO" id="GO:0005634">
    <property type="term" value="C:nucleus"/>
    <property type="evidence" value="ECO:0007669"/>
    <property type="project" value="TreeGrafter"/>
</dbReference>
<dbReference type="SUPFAM" id="SSF54928">
    <property type="entry name" value="RNA-binding domain, RBD"/>
    <property type="match status" value="2"/>
</dbReference>
<dbReference type="InterPro" id="IPR050886">
    <property type="entry name" value="RNA-binding_reg"/>
</dbReference>
<feature type="domain" description="RRM" evidence="4">
    <location>
        <begin position="181"/>
        <end position="271"/>
    </location>
</feature>
<evidence type="ECO:0000259" key="4">
    <source>
        <dbReference type="PROSITE" id="PS50102"/>
    </source>
</evidence>
<feature type="compositionally biased region" description="Acidic residues" evidence="3">
    <location>
        <begin position="12"/>
        <end position="37"/>
    </location>
</feature>
<sequence>MDSSKKRKVEEPVDEVEKEDHEEDEDEDDDEEEDEERNDGAHVPEQSVTEIRALIEPFTKEQITDLLTQAALADSELLNKIRQLADKDPAHRKLFVRGLGWDISSDVLKAVFEAYGEIEDCTVIKDKQTGKSKGYGFVTFKQMDGAYRALKEPSKKIEGRVTVSQLASVGPAAASGDQTGRKIYVGNVPHDLSADKLLSVFSQYGEVEEGPLGFDKVSGKSKGYALFVYKSTESAKKALKDPIKTIDGHQVNCKMATSDGSQKPKMDTADLGLVQTGGLVGSAPNLPYAALSGLLPVNQGVLGQHALGLLTGLNQASNVGLNASVAHQLALGSSINPLNQSLASSLPSLNASLPQGGSQGLSQASLSSYGLHGLGMYGSQVAGLGGAGANSLYGGVASSVGPQTGILPNSGQGYSATQLSQGAAGRSQSFSGYFGN</sequence>
<comment type="caution">
    <text evidence="5">The sequence shown here is derived from an EMBL/GenBank/DDBJ whole genome shotgun (WGS) entry which is preliminary data.</text>
</comment>
<protein>
    <recommendedName>
        <fullName evidence="4">RRM domain-containing protein</fullName>
    </recommendedName>
</protein>
<gene>
    <name evidence="5" type="ORF">KP509_06G048900</name>
</gene>
<dbReference type="GO" id="GO:0003723">
    <property type="term" value="F:RNA binding"/>
    <property type="evidence" value="ECO:0007669"/>
    <property type="project" value="UniProtKB-UniRule"/>
</dbReference>
<dbReference type="EMBL" id="CM035411">
    <property type="protein sequence ID" value="KAH7435092.1"/>
    <property type="molecule type" value="Genomic_DNA"/>
</dbReference>
<dbReference type="Proteomes" id="UP000825935">
    <property type="component" value="Chromosome 6"/>
</dbReference>
<dbReference type="InterPro" id="IPR012677">
    <property type="entry name" value="Nucleotide-bd_a/b_plait_sf"/>
</dbReference>
<evidence type="ECO:0000313" key="6">
    <source>
        <dbReference type="Proteomes" id="UP000825935"/>
    </source>
</evidence>
<keyword evidence="6" id="KW-1185">Reference proteome</keyword>
<keyword evidence="1 2" id="KW-0694">RNA-binding</keyword>
<dbReference type="PROSITE" id="PS50102">
    <property type="entry name" value="RRM"/>
    <property type="match status" value="2"/>
</dbReference>
<dbReference type="OMA" id="XEEDEED"/>
<name>A0A8T2UHY8_CERRI</name>
<dbReference type="AlphaFoldDB" id="A0A8T2UHY8"/>
<evidence type="ECO:0000256" key="3">
    <source>
        <dbReference type="SAM" id="MobiDB-lite"/>
    </source>
</evidence>
<evidence type="ECO:0000256" key="1">
    <source>
        <dbReference type="ARBA" id="ARBA00022884"/>
    </source>
</evidence>
<dbReference type="Gene3D" id="3.30.70.330">
    <property type="match status" value="2"/>
</dbReference>
<dbReference type="PANTHER" id="PTHR48024:SF25">
    <property type="entry name" value="UBP1-ASSOCIATED PROTEIN 2C"/>
    <property type="match status" value="1"/>
</dbReference>
<feature type="domain" description="RRM" evidence="4">
    <location>
        <begin position="92"/>
        <end position="190"/>
    </location>
</feature>
<evidence type="ECO:0000256" key="2">
    <source>
        <dbReference type="PROSITE-ProRule" id="PRU00176"/>
    </source>
</evidence>